<name>A0ABP6M0I4_9MICC</name>
<dbReference type="RefSeq" id="WP_344680977.1">
    <property type="nucleotide sequence ID" value="NZ_BAAAVT010000015.1"/>
</dbReference>
<feature type="region of interest" description="Disordered" evidence="1">
    <location>
        <begin position="127"/>
        <end position="147"/>
    </location>
</feature>
<comment type="caution">
    <text evidence="2">The sequence shown here is derived from an EMBL/GenBank/DDBJ whole genome shotgun (WGS) entry which is preliminary data.</text>
</comment>
<evidence type="ECO:0000313" key="3">
    <source>
        <dbReference type="Proteomes" id="UP001500236"/>
    </source>
</evidence>
<dbReference type="EMBL" id="BAAAVT010000015">
    <property type="protein sequence ID" value="GAA3070582.1"/>
    <property type="molecule type" value="Genomic_DNA"/>
</dbReference>
<evidence type="ECO:0008006" key="4">
    <source>
        <dbReference type="Google" id="ProtNLM"/>
    </source>
</evidence>
<feature type="region of interest" description="Disordered" evidence="1">
    <location>
        <begin position="26"/>
        <end position="52"/>
    </location>
</feature>
<gene>
    <name evidence="2" type="ORF">GCM10010529_23630</name>
</gene>
<keyword evidence="3" id="KW-1185">Reference proteome</keyword>
<organism evidence="2 3">
    <name type="scientific">Nesterenkonia aethiopica</name>
    <dbReference type="NCBI Taxonomy" id="269144"/>
    <lineage>
        <taxon>Bacteria</taxon>
        <taxon>Bacillati</taxon>
        <taxon>Actinomycetota</taxon>
        <taxon>Actinomycetes</taxon>
        <taxon>Micrococcales</taxon>
        <taxon>Micrococcaceae</taxon>
        <taxon>Nesterenkonia</taxon>
    </lineage>
</organism>
<protein>
    <recommendedName>
        <fullName evidence="4">ApeA N-terminal domain-containing protein</fullName>
    </recommendedName>
</protein>
<accession>A0ABP6M0I4</accession>
<proteinExistence type="predicted"/>
<feature type="region of interest" description="Disordered" evidence="1">
    <location>
        <begin position="315"/>
        <end position="343"/>
    </location>
</feature>
<dbReference type="Proteomes" id="UP001500236">
    <property type="component" value="Unassembled WGS sequence"/>
</dbReference>
<evidence type="ECO:0000313" key="2">
    <source>
        <dbReference type="EMBL" id="GAA3070582.1"/>
    </source>
</evidence>
<reference evidence="3" key="1">
    <citation type="journal article" date="2019" name="Int. J. Syst. Evol. Microbiol.">
        <title>The Global Catalogue of Microorganisms (GCM) 10K type strain sequencing project: providing services to taxonomists for standard genome sequencing and annotation.</title>
        <authorList>
            <consortium name="The Broad Institute Genomics Platform"/>
            <consortium name="The Broad Institute Genome Sequencing Center for Infectious Disease"/>
            <person name="Wu L."/>
            <person name="Ma J."/>
        </authorList>
    </citation>
    <scope>NUCLEOTIDE SEQUENCE [LARGE SCALE GENOMIC DNA]</scope>
    <source>
        <strain evidence="3">JCM 14309</strain>
    </source>
</reference>
<evidence type="ECO:0000256" key="1">
    <source>
        <dbReference type="SAM" id="MobiDB-lite"/>
    </source>
</evidence>
<sequence>MRPNHAQEISGSRLVEAQLLLDEPQLTDSLTGPGPWRGTLPLEGSSTRGGATSRITLEPAQGSRRAVRLRLVPSRPASAAEVDEQIRSVLGLLAFARLAPRPAVTYQTRIAADGSESSEQVWVTRDLPGTRREPVGGDAADGDPTEPGPPMFCTADVAFADLLTGWYELRTQHETALSLLLAGTELSEEFPEASMLVLLGAAEAIFVTTSGLRRREIKDSTLRRKLEHLAQQVGVDKVLAPEVPAAVWAEHAARLRSTFTHSGRLDPGTAAELRLLVQLTAGVVVLVLLRELGVPAGEDRRRLRSLPMLRAVVPAPQASTSPTDRPPASAPPGLVGGLSASFPGDVQVCASGRRAS</sequence>